<feature type="domain" description="GH84" evidence="4">
    <location>
        <begin position="96"/>
        <end position="376"/>
    </location>
</feature>
<dbReference type="Proteomes" id="UP000228758">
    <property type="component" value="Unassembled WGS sequence"/>
</dbReference>
<dbReference type="OrthoDB" id="2479530at2"/>
<evidence type="ECO:0000256" key="3">
    <source>
        <dbReference type="PROSITE-ProRule" id="PRU01353"/>
    </source>
</evidence>
<keyword evidence="6" id="KW-1185">Reference proteome</keyword>
<feature type="active site" description="Proton donor" evidence="3">
    <location>
        <position position="211"/>
    </location>
</feature>
<dbReference type="SUPFAM" id="SSF51445">
    <property type="entry name" value="(Trans)glycosidases"/>
    <property type="match status" value="1"/>
</dbReference>
<evidence type="ECO:0000256" key="1">
    <source>
        <dbReference type="ARBA" id="ARBA00022801"/>
    </source>
</evidence>
<accession>A0A2M9CH88</accession>
<gene>
    <name evidence="5" type="ORF">CLV46_0829</name>
</gene>
<comment type="similarity">
    <text evidence="3">Belongs to the glycosyl hydrolase 84 family.</text>
</comment>
<dbReference type="EMBL" id="PGFF01000001">
    <property type="protein sequence ID" value="PJJ71286.1"/>
    <property type="molecule type" value="Genomic_DNA"/>
</dbReference>
<dbReference type="SUPFAM" id="SSF55545">
    <property type="entry name" value="beta-N-acetylhexosaminidase-like domain"/>
    <property type="match status" value="1"/>
</dbReference>
<name>A0A2M9CH88_9MICO</name>
<dbReference type="GO" id="GO:0015929">
    <property type="term" value="F:hexosaminidase activity"/>
    <property type="evidence" value="ECO:0007669"/>
    <property type="project" value="UniProtKB-ARBA"/>
</dbReference>
<comment type="caution">
    <text evidence="5">The sequence shown here is derived from an EMBL/GenBank/DDBJ whole genome shotgun (WGS) entry which is preliminary data.</text>
</comment>
<dbReference type="GO" id="GO:0005975">
    <property type="term" value="P:carbohydrate metabolic process"/>
    <property type="evidence" value="ECO:0007669"/>
    <property type="project" value="UniProtKB-ARBA"/>
</dbReference>
<dbReference type="PANTHER" id="PTHR13170:SF16">
    <property type="entry name" value="PROTEIN O-GLCNACASE"/>
    <property type="match status" value="1"/>
</dbReference>
<dbReference type="InterPro" id="IPR051822">
    <property type="entry name" value="Glycosyl_Hydrolase_84"/>
</dbReference>
<dbReference type="RefSeq" id="WP_100363598.1">
    <property type="nucleotide sequence ID" value="NZ_PGFF01000001.1"/>
</dbReference>
<evidence type="ECO:0000256" key="2">
    <source>
        <dbReference type="ARBA" id="ARBA00023295"/>
    </source>
</evidence>
<dbReference type="InterPro" id="IPR011496">
    <property type="entry name" value="O-GlcNAcase_cat"/>
</dbReference>
<dbReference type="PANTHER" id="PTHR13170">
    <property type="entry name" value="O-GLCNACASE"/>
    <property type="match status" value="1"/>
</dbReference>
<evidence type="ECO:0000259" key="4">
    <source>
        <dbReference type="PROSITE" id="PS52009"/>
    </source>
</evidence>
<dbReference type="PROSITE" id="PS52009">
    <property type="entry name" value="GH84"/>
    <property type="match status" value="1"/>
</dbReference>
<dbReference type="InterPro" id="IPR029018">
    <property type="entry name" value="Hex-like_dom2"/>
</dbReference>
<reference evidence="5 6" key="1">
    <citation type="submission" date="2017-11" db="EMBL/GenBank/DDBJ databases">
        <title>Genomic Encyclopedia of Archaeal and Bacterial Type Strains, Phase II (KMG-II): From Individual Species to Whole Genera.</title>
        <authorList>
            <person name="Goeker M."/>
        </authorList>
    </citation>
    <scope>NUCLEOTIDE SEQUENCE [LARGE SCALE GENOMIC DNA]</scope>
    <source>
        <strain evidence="5 6">DSM 27393</strain>
    </source>
</reference>
<dbReference type="Pfam" id="PF02838">
    <property type="entry name" value="Glyco_hydro_20b"/>
    <property type="match status" value="1"/>
</dbReference>
<proteinExistence type="inferred from homology"/>
<dbReference type="InterPro" id="IPR017853">
    <property type="entry name" value="GH"/>
</dbReference>
<protein>
    <submittedName>
        <fullName evidence="5">Beta-N-acetylglucosaminidase</fullName>
    </submittedName>
</protein>
<dbReference type="Gene3D" id="3.20.20.80">
    <property type="entry name" value="Glycosidases"/>
    <property type="match status" value="1"/>
</dbReference>
<dbReference type="GO" id="GO:1901135">
    <property type="term" value="P:carbohydrate derivative metabolic process"/>
    <property type="evidence" value="ECO:0007669"/>
    <property type="project" value="UniProtKB-ARBA"/>
</dbReference>
<keyword evidence="1 3" id="KW-0378">Hydrolase</keyword>
<dbReference type="InterPro" id="IPR015882">
    <property type="entry name" value="HEX_bac_N"/>
</dbReference>
<sequence>MQTPSGGTADSLLPRPRLITVDGPVVRLAEQPLSVERSGRSGHTDLPPEGYALVVSPDGVRIVAADEAGERHARVTLAELGESVEALTIIDWPTLPRRGVIEGFYGDPWTHEQRIDLMAFSERMKLNSYVYAPKDDPFHRLRWREPYPPDELNRLAELVRAAARHGVDFVYALHPAVTMRFSDPADHAALLAKAEQLWSIGIRSIALLFDDVEPELSHPPDLAHFGDDAGSLGAAHGATCAMFQREFLEPHGVTDPVLMVPMDYAGIDPSLYRDRLRETLPENTLVWWTGHDIVVGEVTRDHIDAAAASYGRPLLLWDNYPVNDFDRTRLFLGPLQGRTTDVVGSALRGISVNPMVEYEPSKFAIASAAEWAWNPESFDEASSAERALHAVAGADAEALRPLVAALSAWPPSAPQAPRLTEQLHAELEDTPAIGLVDTLDALAAAPRRVDATTPLARALDPWLRSGASIAEAARAAVRLLRGSGDAERVAALLRDAEEHYAGVLRPVLPPFIRETLRRAGALPEAEGDGPLVHVLYRPQPRPGELALLDALRARGLRVGAAAAGETPDLVVVMRDSDRDQVLAAATPGVPVLAWAHLRELGMATGDAELVTQETVEVVAADDPLAAGSTGRVRVYRGPGFMTSSVPLPGGVVVARTVAEQRPVIVRYPAADGRAERVAFFLAGDALSPWLVTPEGARLLDAALDHLLAPALARTTA</sequence>
<evidence type="ECO:0000313" key="5">
    <source>
        <dbReference type="EMBL" id="PJJ71286.1"/>
    </source>
</evidence>
<evidence type="ECO:0000313" key="6">
    <source>
        <dbReference type="Proteomes" id="UP000228758"/>
    </source>
</evidence>
<keyword evidence="2 3" id="KW-0326">Glycosidase</keyword>
<dbReference type="AlphaFoldDB" id="A0A2M9CH88"/>
<dbReference type="Pfam" id="PF07555">
    <property type="entry name" value="NAGidase"/>
    <property type="match status" value="1"/>
</dbReference>
<dbReference type="Gene3D" id="3.30.379.10">
    <property type="entry name" value="Chitobiase/beta-hexosaminidase domain 2-like"/>
    <property type="match status" value="1"/>
</dbReference>
<organism evidence="5 6">
    <name type="scientific">Diaminobutyricimonas aerilata</name>
    <dbReference type="NCBI Taxonomy" id="1162967"/>
    <lineage>
        <taxon>Bacteria</taxon>
        <taxon>Bacillati</taxon>
        <taxon>Actinomycetota</taxon>
        <taxon>Actinomycetes</taxon>
        <taxon>Micrococcales</taxon>
        <taxon>Microbacteriaceae</taxon>
        <taxon>Diaminobutyricimonas</taxon>
    </lineage>
</organism>